<dbReference type="Proteomes" id="UP000604046">
    <property type="component" value="Unassembled WGS sequence"/>
</dbReference>
<feature type="chain" id="PRO_5033052831" description="TLDc domain-containing protein" evidence="1">
    <location>
        <begin position="17"/>
        <end position="562"/>
    </location>
</feature>
<accession>A0A812U8A2</accession>
<dbReference type="EMBL" id="CAJNDS010002664">
    <property type="protein sequence ID" value="CAE7559965.1"/>
    <property type="molecule type" value="Genomic_DNA"/>
</dbReference>
<evidence type="ECO:0000313" key="4">
    <source>
        <dbReference type="Proteomes" id="UP000604046"/>
    </source>
</evidence>
<evidence type="ECO:0000259" key="2">
    <source>
        <dbReference type="Pfam" id="PF07534"/>
    </source>
</evidence>
<dbReference type="AlphaFoldDB" id="A0A812U8A2"/>
<proteinExistence type="predicted"/>
<keyword evidence="1" id="KW-0732">Signal</keyword>
<protein>
    <recommendedName>
        <fullName evidence="2">TLDc domain-containing protein</fullName>
    </recommendedName>
</protein>
<evidence type="ECO:0000313" key="3">
    <source>
        <dbReference type="EMBL" id="CAE7559965.1"/>
    </source>
</evidence>
<dbReference type="OrthoDB" id="10568839at2759"/>
<dbReference type="Pfam" id="PF07534">
    <property type="entry name" value="TLD"/>
    <property type="match status" value="1"/>
</dbReference>
<dbReference type="InterPro" id="IPR006571">
    <property type="entry name" value="TLDc_dom"/>
</dbReference>
<sequence>MNRVFLLFFAFAGSNALKATRAFLNATNKTVLTKDISDLEDTVHQLLQQEATPSLANFAKDLQKIIDDDMKAAVLKVKASLQTELDGHYTTGYDKCDSTMLGSGEVSSKSSVFTAAASQHETCRKEEAEAETAFSTCSSEESSLKTAKDSACKVVADYDKISNGNCGKNSGEDYVAYTARLMKYYEAENKKGKEAEAKCDEATKVHNSKSTSCSDLKSAWTTKKAACDKQQDTMDAASCEIQSTSENVCKVYDDCYSSATSSYNNDKTSVGTQEAAIKNEWKALLHLECLLKVFALSDTEKANAMKACNSKNYDSEANSALTLTYPSPVPRDAKACPPQGSVESKALVAGRDNYKAKYYQLPSNAPSKTCTAACCATCDSFTCPDGYVQKSNAASIFGELRDLCCDSSRFSGSKILKTKAWEDTLVGWLPSNLKSTNWVPCYRKSTRTSNGQWWNKCRSYANTLTVMKLSTGKVIGGFSKAGRGHGSYTNQNTGDSWLFSLTNGFKHNVCLGRAEKLWRFMFGEKCGDGAEDWTAEGRFEVPGRVDLTLCSGPGLAPLASLI</sequence>
<organism evidence="3 4">
    <name type="scientific">Symbiodinium natans</name>
    <dbReference type="NCBI Taxonomy" id="878477"/>
    <lineage>
        <taxon>Eukaryota</taxon>
        <taxon>Sar</taxon>
        <taxon>Alveolata</taxon>
        <taxon>Dinophyceae</taxon>
        <taxon>Suessiales</taxon>
        <taxon>Symbiodiniaceae</taxon>
        <taxon>Symbiodinium</taxon>
    </lineage>
</organism>
<keyword evidence="4" id="KW-1185">Reference proteome</keyword>
<evidence type="ECO:0000256" key="1">
    <source>
        <dbReference type="SAM" id="SignalP"/>
    </source>
</evidence>
<comment type="caution">
    <text evidence="3">The sequence shown here is derived from an EMBL/GenBank/DDBJ whole genome shotgun (WGS) entry which is preliminary data.</text>
</comment>
<reference evidence="3" key="1">
    <citation type="submission" date="2021-02" db="EMBL/GenBank/DDBJ databases">
        <authorList>
            <person name="Dougan E. K."/>
            <person name="Rhodes N."/>
            <person name="Thang M."/>
            <person name="Chan C."/>
        </authorList>
    </citation>
    <scope>NUCLEOTIDE SEQUENCE</scope>
</reference>
<gene>
    <name evidence="3" type="ORF">SNAT2548_LOCUS31561</name>
</gene>
<feature type="signal peptide" evidence="1">
    <location>
        <begin position="1"/>
        <end position="16"/>
    </location>
</feature>
<name>A0A812U8A2_9DINO</name>
<feature type="domain" description="TLDc" evidence="2">
    <location>
        <begin position="413"/>
        <end position="506"/>
    </location>
</feature>